<dbReference type="InterPro" id="IPR015003">
    <property type="entry name" value="DUF1853"/>
</dbReference>
<dbReference type="Pfam" id="PF08907">
    <property type="entry name" value="DUF1853"/>
    <property type="match status" value="2"/>
</dbReference>
<proteinExistence type="predicted"/>
<dbReference type="EMBL" id="CAUJNA010003216">
    <property type="protein sequence ID" value="CAJ1396045.1"/>
    <property type="molecule type" value="Genomic_DNA"/>
</dbReference>
<comment type="caution">
    <text evidence="2">The sequence shown here is derived from an EMBL/GenBank/DDBJ whole genome shotgun (WGS) entry which is preliminary data.</text>
</comment>
<protein>
    <submittedName>
        <fullName evidence="2">Uncharacterized protein</fullName>
    </submittedName>
</protein>
<organism evidence="2 3">
    <name type="scientific">Effrenium voratum</name>
    <dbReference type="NCBI Taxonomy" id="2562239"/>
    <lineage>
        <taxon>Eukaryota</taxon>
        <taxon>Sar</taxon>
        <taxon>Alveolata</taxon>
        <taxon>Dinophyceae</taxon>
        <taxon>Suessiales</taxon>
        <taxon>Symbiodiniaceae</taxon>
        <taxon>Effrenium</taxon>
    </lineage>
</organism>
<feature type="signal peptide" evidence="1">
    <location>
        <begin position="1"/>
        <end position="18"/>
    </location>
</feature>
<evidence type="ECO:0000313" key="2">
    <source>
        <dbReference type="EMBL" id="CAJ1396045.1"/>
    </source>
</evidence>
<gene>
    <name evidence="2" type="ORF">EVOR1521_LOCUS20333</name>
</gene>
<accession>A0AA36J037</accession>
<dbReference type="AlphaFoldDB" id="A0AA36J037"/>
<evidence type="ECO:0000313" key="3">
    <source>
        <dbReference type="Proteomes" id="UP001178507"/>
    </source>
</evidence>
<reference evidence="2" key="1">
    <citation type="submission" date="2023-08" db="EMBL/GenBank/DDBJ databases">
        <authorList>
            <person name="Chen Y."/>
            <person name="Shah S."/>
            <person name="Dougan E. K."/>
            <person name="Thang M."/>
            <person name="Chan C."/>
        </authorList>
    </citation>
    <scope>NUCLEOTIDE SEQUENCE</scope>
</reference>
<evidence type="ECO:0000256" key="1">
    <source>
        <dbReference type="SAM" id="SignalP"/>
    </source>
</evidence>
<feature type="chain" id="PRO_5041373650" evidence="1">
    <location>
        <begin position="19"/>
        <end position="474"/>
    </location>
</feature>
<keyword evidence="3" id="KW-1185">Reference proteome</keyword>
<sequence>MAACGSLGVLSCFRGCWGLCQARAFGHLSLRIRRQDFQAESFGLTSKRRDFEERLARLDNPRVRDLAWSVLGPGLCSDRDATWGSHVFTDERMNALLGDVTDELQRLESDPKLERWLQAHARSQSQLVGHYYESLLHFAFAELGQITVATYSEPIPKERPSEQGEGKAQVRRFRPPLKSSAGVDFFCNVRRATFAPGGQLQVDFQLKRGRSQDDPPPPECVLHVDGEARRMASHAMSVGNAMDGHAIFNDVTAGCTMNFTYAPSFSQVSLELPKYKGPVQGEVDYVLWPDRGTARFLHIEAAVKFYLAAKDDVQEWDDFIAPNPVDILGKKLRRMLSHQLPMGQTEHIRNLLAGLSKSAAPQISSSLWMNGRLFFHARGSLAALAELPSLAPGWHERIQMLSPDLEVGWWCFLRELEAVLPERLFYLVLRKPYWLAPLRGSGARHVDHGALRSRGQLLRDAKSWRSFQYGLGFS</sequence>
<dbReference type="Proteomes" id="UP001178507">
    <property type="component" value="Unassembled WGS sequence"/>
</dbReference>
<name>A0AA36J037_9DINO</name>
<keyword evidence="1" id="KW-0732">Signal</keyword>